<reference evidence="1 2" key="1">
    <citation type="submission" date="2019-05" db="EMBL/GenBank/DDBJ databases">
        <title>Streptomyces marianii sp. nov., a novel marine actinomycete from southern coast of India.</title>
        <authorList>
            <person name="Iniyan A.M."/>
            <person name="Wink J."/>
            <person name="Ramprasad E."/>
            <person name="Ramana C.V."/>
            <person name="Bunk B."/>
            <person name="Sproer C."/>
            <person name="Joseph F.-J.R.S."/>
            <person name="Vincent S.G.P."/>
        </authorList>
    </citation>
    <scope>NUCLEOTIDE SEQUENCE [LARGE SCALE GENOMIC DNA]</scope>
    <source>
        <strain evidence="1 2">ICN19</strain>
    </source>
</reference>
<evidence type="ECO:0000313" key="2">
    <source>
        <dbReference type="Proteomes" id="UP000305921"/>
    </source>
</evidence>
<proteinExistence type="predicted"/>
<dbReference type="OrthoDB" id="4209432at2"/>
<dbReference type="AlphaFoldDB" id="A0A5R9DWN2"/>
<dbReference type="EMBL" id="VAWE01000002">
    <property type="protein sequence ID" value="TLQ39473.1"/>
    <property type="molecule type" value="Genomic_DNA"/>
</dbReference>
<protein>
    <submittedName>
        <fullName evidence="1">Uncharacterized protein</fullName>
    </submittedName>
</protein>
<gene>
    <name evidence="1" type="ORF">FEF34_38005</name>
</gene>
<accession>A0A5R9DWN2</accession>
<organism evidence="1 2">
    <name type="scientific">Streptomyces marianii</name>
    <dbReference type="NCBI Taxonomy" id="1817406"/>
    <lineage>
        <taxon>Bacteria</taxon>
        <taxon>Bacillati</taxon>
        <taxon>Actinomycetota</taxon>
        <taxon>Actinomycetes</taxon>
        <taxon>Kitasatosporales</taxon>
        <taxon>Streptomycetaceae</taxon>
        <taxon>Streptomyces</taxon>
    </lineage>
</organism>
<evidence type="ECO:0000313" key="1">
    <source>
        <dbReference type="EMBL" id="TLQ39473.1"/>
    </source>
</evidence>
<dbReference type="Proteomes" id="UP000305921">
    <property type="component" value="Unassembled WGS sequence"/>
</dbReference>
<name>A0A5R9DWN2_9ACTN</name>
<sequence length="88" mass="9838">MLTETTFRLMGAEALRVIDFDRIECGQCGKRSPFLDDADEGTEEAHDAGWHVYNLDDCGCAHQMCPDCADEWCGVRDTAPRLIGMRVV</sequence>
<keyword evidence="2" id="KW-1185">Reference proteome</keyword>
<comment type="caution">
    <text evidence="1">The sequence shown here is derived from an EMBL/GenBank/DDBJ whole genome shotgun (WGS) entry which is preliminary data.</text>
</comment>